<feature type="domain" description="Sporulation stage IV protein A C-terminal" evidence="3">
    <location>
        <begin position="415"/>
        <end position="489"/>
    </location>
</feature>
<dbReference type="InterPro" id="IPR046841">
    <property type="entry name" value="SpoIVA_middle"/>
</dbReference>
<reference evidence="4 5" key="1">
    <citation type="submission" date="2018-02" db="EMBL/GenBank/DDBJ databases">
        <title>Complete genome sequencing of Faecalibacterium prausnitzii strains isolated from the human gut.</title>
        <authorList>
            <person name="Fitzgerald B.C."/>
            <person name="Shkoporov A.N."/>
            <person name="Ross P.R."/>
            <person name="Hill C."/>
        </authorList>
    </citation>
    <scope>NUCLEOTIDE SEQUENCE [LARGE SCALE GENOMIC DNA]</scope>
    <source>
        <strain evidence="4 5">APC942/31-1</strain>
    </source>
</reference>
<dbReference type="SUPFAM" id="SSF52540">
    <property type="entry name" value="P-loop containing nucleoside triphosphate hydrolases"/>
    <property type="match status" value="1"/>
</dbReference>
<dbReference type="PIRSF" id="PIRSF007466">
    <property type="entry name" value="SpoIVA"/>
    <property type="match status" value="1"/>
</dbReference>
<dbReference type="InterPro" id="IPR046842">
    <property type="entry name" value="SpoIVA_ATPase"/>
</dbReference>
<dbReference type="RefSeq" id="WP_114002758.1">
    <property type="nucleotide sequence ID" value="NZ_PSQG01000029.1"/>
</dbReference>
<dbReference type="GO" id="GO:0043934">
    <property type="term" value="P:sporulation"/>
    <property type="evidence" value="ECO:0007669"/>
    <property type="project" value="InterPro"/>
</dbReference>
<dbReference type="Gene3D" id="3.40.50.300">
    <property type="entry name" value="P-loop containing nucleotide triphosphate hydrolases"/>
    <property type="match status" value="1"/>
</dbReference>
<evidence type="ECO:0000259" key="3">
    <source>
        <dbReference type="Pfam" id="PF20439"/>
    </source>
</evidence>
<feature type="domain" description="Stage IV sporulation protein A middle" evidence="2">
    <location>
        <begin position="237"/>
        <end position="414"/>
    </location>
</feature>
<gene>
    <name evidence="4" type="primary">spoIVA</name>
    <name evidence="4" type="ORF">C4886_15760</name>
</gene>
<dbReference type="InterPro" id="IPR014201">
    <property type="entry name" value="Spore_IV_A"/>
</dbReference>
<dbReference type="CDD" id="cd00882">
    <property type="entry name" value="Ras_like_GTPase"/>
    <property type="match status" value="1"/>
</dbReference>
<feature type="domain" description="Stage IV sporulation protein A ATPase" evidence="1">
    <location>
        <begin position="1"/>
        <end position="236"/>
    </location>
</feature>
<accession>A0A367FU41</accession>
<evidence type="ECO:0000313" key="4">
    <source>
        <dbReference type="EMBL" id="RCH41972.1"/>
    </source>
</evidence>
<dbReference type="EMBL" id="PSQG01000029">
    <property type="protein sequence ID" value="RCH41972.1"/>
    <property type="molecule type" value="Genomic_DNA"/>
</dbReference>
<dbReference type="Proteomes" id="UP000253208">
    <property type="component" value="Unassembled WGS sequence"/>
</dbReference>
<evidence type="ECO:0000259" key="2">
    <source>
        <dbReference type="Pfam" id="PF20438"/>
    </source>
</evidence>
<protein>
    <submittedName>
        <fullName evidence="4">Stage IV sporulation protein A</fullName>
    </submittedName>
</protein>
<evidence type="ECO:0000259" key="1">
    <source>
        <dbReference type="Pfam" id="PF09547"/>
    </source>
</evidence>
<evidence type="ECO:0000313" key="5">
    <source>
        <dbReference type="Proteomes" id="UP000253208"/>
    </source>
</evidence>
<organism evidence="4 5">
    <name type="scientific">Blautia obeum</name>
    <dbReference type="NCBI Taxonomy" id="40520"/>
    <lineage>
        <taxon>Bacteria</taxon>
        <taxon>Bacillati</taxon>
        <taxon>Bacillota</taxon>
        <taxon>Clostridia</taxon>
        <taxon>Lachnospirales</taxon>
        <taxon>Lachnospiraceae</taxon>
        <taxon>Blautia</taxon>
    </lineage>
</organism>
<dbReference type="InterPro" id="IPR027417">
    <property type="entry name" value="P-loop_NTPase"/>
</dbReference>
<proteinExistence type="predicted"/>
<dbReference type="AlphaFoldDB" id="A0A367FU41"/>
<comment type="caution">
    <text evidence="4">The sequence shown here is derived from an EMBL/GenBank/DDBJ whole genome shotgun (WGS) entry which is preliminary data.</text>
</comment>
<dbReference type="NCBIfam" id="TIGR02836">
    <property type="entry name" value="spore_IV_A"/>
    <property type="match status" value="1"/>
</dbReference>
<dbReference type="Pfam" id="PF20439">
    <property type="entry name" value="SpoIVA_C"/>
    <property type="match status" value="1"/>
</dbReference>
<dbReference type="GO" id="GO:0005524">
    <property type="term" value="F:ATP binding"/>
    <property type="evidence" value="ECO:0007669"/>
    <property type="project" value="InterPro"/>
</dbReference>
<dbReference type="InterPro" id="IPR046840">
    <property type="entry name" value="SpoIVA_C"/>
</dbReference>
<name>A0A367FU41_9FIRM</name>
<dbReference type="Pfam" id="PF20438">
    <property type="entry name" value="SpoIVA_middle"/>
    <property type="match status" value="1"/>
</dbReference>
<sequence>MENFQVYRDIQARTGGDIYIGVVGPVRTGKSTFIRRFMELIALPSISEGKRAELQDELPLSGAGKMITTVEPKFIPKEAVEVSIGENQKIRVKLIDCVGFLVKDASGNVEEGRERMVKTPWQEKAIPFHDAARIGTEKVISQHSTIGIVVTTDGSFGEIPRENFIPAEEQTIKELKVQGKPFLILVNSQTPYSEETGKTVKQLEEKFGVSVLAVNCEQLRKEDVTRILEKILYEFPVSEIELFVPRWVEMLSPEHEVKAALLNEIREKMTRLTHVRDVSRESVYLESPYVEDTLLEQVSLSDGKVRIRIAVKDIYYYQMLSEMSGISMESEYELIQTIKELAGMKEQFVKVQAALEAVKGTGYGVVVPELSEITIEEPEVIRQGNKFGVKIRSKSPSIHMIRAGIETEIAPIVGTEQQAEDLIKYIRESPERGESIWETNIFGKSIQQLVEDGIRNKLAMISEESQVKLQDTMKKIVNDSKGGLVCIII</sequence>
<dbReference type="Pfam" id="PF09547">
    <property type="entry name" value="SpoIVA_ATPase"/>
    <property type="match status" value="1"/>
</dbReference>
<dbReference type="GO" id="GO:0016887">
    <property type="term" value="F:ATP hydrolysis activity"/>
    <property type="evidence" value="ECO:0007669"/>
    <property type="project" value="InterPro"/>
</dbReference>